<dbReference type="PANTHER" id="PTHR46796:SF14">
    <property type="entry name" value="TRANSCRIPTIONAL REGULATORY PROTEIN"/>
    <property type="match status" value="1"/>
</dbReference>
<dbReference type="Proteomes" id="UP001172630">
    <property type="component" value="Unassembled WGS sequence"/>
</dbReference>
<dbReference type="Pfam" id="PF12833">
    <property type="entry name" value="HTH_18"/>
    <property type="match status" value="1"/>
</dbReference>
<dbReference type="Gene3D" id="1.10.10.60">
    <property type="entry name" value="Homeodomain-like"/>
    <property type="match status" value="2"/>
</dbReference>
<feature type="domain" description="HTH araC/xylS-type" evidence="5">
    <location>
        <begin position="224"/>
        <end position="321"/>
    </location>
</feature>
<evidence type="ECO:0000313" key="7">
    <source>
        <dbReference type="Proteomes" id="UP001172630"/>
    </source>
</evidence>
<evidence type="ECO:0000313" key="6">
    <source>
        <dbReference type="EMBL" id="MDL2406931.1"/>
    </source>
</evidence>
<dbReference type="SMART" id="SM00342">
    <property type="entry name" value="HTH_ARAC"/>
    <property type="match status" value="1"/>
</dbReference>
<sequence>MTGIQLDVSDRTENQGGDSLADGDRLTRDSGVGELAVRRFGVALSGRLNAKSATGAAVAFARLIAPPSFSLGDISAEDAYSLHVNCISHGLLRIAPGRANEQKHHIPLSGIAIYDLADLQMMEMDTRFDMIRFHFPRHSLQDAAREMGHKQSVRITRPPIGTIDPIISGIASTVAACFQYPDRAPQLFLDQLGIAVQTHLLHNYNETAIASPRKRGGLLPWQEKRAKELIAAELSKVSMAKVAEECGLSSSYFVRAFRETMGMPPHHWLSELRIAMAKDMLDRTSEPLNAVALACGFSDQSHLGREFVRRIGMPPGQWRRRHQRAR</sequence>
<reference evidence="6" key="1">
    <citation type="submission" date="2023-06" db="EMBL/GenBank/DDBJ databases">
        <title>Phylogenetic Diversity of Rhizobium strains.</title>
        <authorList>
            <person name="Moura F.T."/>
            <person name="Helene L.C.F."/>
            <person name="Hungria M."/>
        </authorList>
    </citation>
    <scope>NUCLEOTIDE SEQUENCE</scope>
    <source>
        <strain evidence="6">CCGE524</strain>
    </source>
</reference>
<keyword evidence="1" id="KW-0805">Transcription regulation</keyword>
<dbReference type="SUPFAM" id="SSF46689">
    <property type="entry name" value="Homeodomain-like"/>
    <property type="match status" value="2"/>
</dbReference>
<protein>
    <submittedName>
        <fullName evidence="6">AraC family transcriptional regulator</fullName>
    </submittedName>
</protein>
<dbReference type="EMBL" id="JARFYN010000017">
    <property type="protein sequence ID" value="MDL2406931.1"/>
    <property type="molecule type" value="Genomic_DNA"/>
</dbReference>
<dbReference type="PROSITE" id="PS00041">
    <property type="entry name" value="HTH_ARAC_FAMILY_1"/>
    <property type="match status" value="1"/>
</dbReference>
<evidence type="ECO:0000256" key="2">
    <source>
        <dbReference type="ARBA" id="ARBA00023125"/>
    </source>
</evidence>
<dbReference type="InterPro" id="IPR018062">
    <property type="entry name" value="HTH_AraC-typ_CS"/>
</dbReference>
<name>A0ABT7KEN7_9HYPH</name>
<proteinExistence type="predicted"/>
<accession>A0ABT7KEN7</accession>
<gene>
    <name evidence="6" type="ORF">PY650_14925</name>
</gene>
<feature type="region of interest" description="Disordered" evidence="4">
    <location>
        <begin position="1"/>
        <end position="25"/>
    </location>
</feature>
<dbReference type="InterPro" id="IPR009057">
    <property type="entry name" value="Homeodomain-like_sf"/>
</dbReference>
<dbReference type="PROSITE" id="PS01124">
    <property type="entry name" value="HTH_ARAC_FAMILY_2"/>
    <property type="match status" value="1"/>
</dbReference>
<dbReference type="InterPro" id="IPR018060">
    <property type="entry name" value="HTH_AraC"/>
</dbReference>
<dbReference type="InterPro" id="IPR050204">
    <property type="entry name" value="AraC_XylS_family_regulators"/>
</dbReference>
<dbReference type="RefSeq" id="WP_285880116.1">
    <property type="nucleotide sequence ID" value="NZ_JARFYN010000017.1"/>
</dbReference>
<dbReference type="PANTHER" id="PTHR46796">
    <property type="entry name" value="HTH-TYPE TRANSCRIPTIONAL ACTIVATOR RHAS-RELATED"/>
    <property type="match status" value="1"/>
</dbReference>
<keyword evidence="7" id="KW-1185">Reference proteome</keyword>
<evidence type="ECO:0000256" key="3">
    <source>
        <dbReference type="ARBA" id="ARBA00023163"/>
    </source>
</evidence>
<evidence type="ECO:0000256" key="4">
    <source>
        <dbReference type="SAM" id="MobiDB-lite"/>
    </source>
</evidence>
<keyword evidence="3" id="KW-0804">Transcription</keyword>
<organism evidence="6 7">
    <name type="scientific">Rhizobium calliandrae</name>
    <dbReference type="NCBI Taxonomy" id="1312182"/>
    <lineage>
        <taxon>Bacteria</taxon>
        <taxon>Pseudomonadati</taxon>
        <taxon>Pseudomonadota</taxon>
        <taxon>Alphaproteobacteria</taxon>
        <taxon>Hyphomicrobiales</taxon>
        <taxon>Rhizobiaceae</taxon>
        <taxon>Rhizobium/Agrobacterium group</taxon>
        <taxon>Rhizobium</taxon>
    </lineage>
</organism>
<comment type="caution">
    <text evidence="6">The sequence shown here is derived from an EMBL/GenBank/DDBJ whole genome shotgun (WGS) entry which is preliminary data.</text>
</comment>
<keyword evidence="2" id="KW-0238">DNA-binding</keyword>
<evidence type="ECO:0000259" key="5">
    <source>
        <dbReference type="PROSITE" id="PS01124"/>
    </source>
</evidence>
<evidence type="ECO:0000256" key="1">
    <source>
        <dbReference type="ARBA" id="ARBA00023015"/>
    </source>
</evidence>